<dbReference type="PANTHER" id="PTHR14469:SF0">
    <property type="entry name" value="FAMILY WITH SEQUENCE SIMILARITY 113"/>
    <property type="match status" value="1"/>
</dbReference>
<sequence length="426" mass="50035">MADIFLKKDIYDLLLNKFVVIIGSSTQRSVYKDVVLLLQTNKYLTDEQLRKKGELNFEGDELIEGGRKGVMSNGISYREVRQYQTDYHLIRFYFVTRCYNAYMESILSDLSNKPEPDVIIINSCLWDISRYGANSIDDYKKNLVKLFTRFNEVLPKDCLVIWNTTMPISKSVHGGFMVPEAEFMNSTLRLDVLEANFFAREVVVSHGYDVLDLHYYLRHQLHRRVEDGVHWDMTAHRRITNLLLSHVSEAWNKESPNNYKRFLAKGQNDIGNEIIQRNMDNPRIIHKPHSRQFQITADGNKKIRSTRMALPQTVGAQYKELSHYRGRRNMPYQDQNIYSYDDQADNIRCYGGPIHRSNYVQPNFAFTQFEHHPWPANQQWQPYAGNDFHPVAKRVTGLGHHNPYSSCNQYRFDGNHYARPNWSNNY</sequence>
<name>A0ABD3VQJ9_SINWO</name>
<reference evidence="2 3" key="1">
    <citation type="submission" date="2024-11" db="EMBL/GenBank/DDBJ databases">
        <title>Chromosome-level genome assembly of the freshwater bivalve Anodonta woodiana.</title>
        <authorList>
            <person name="Chen X."/>
        </authorList>
    </citation>
    <scope>NUCLEOTIDE SEQUENCE [LARGE SCALE GENOMIC DNA]</scope>
    <source>
        <strain evidence="2">MN2024</strain>
        <tissue evidence="2">Gills</tissue>
    </source>
</reference>
<dbReference type="InterPro" id="IPR036514">
    <property type="entry name" value="SGNH_hydro_sf"/>
</dbReference>
<protein>
    <recommendedName>
        <fullName evidence="4">PC-esterase domain-containing protein 1A-like</fullName>
    </recommendedName>
</protein>
<comment type="similarity">
    <text evidence="1">Belongs to the PC-esterase family.</text>
</comment>
<dbReference type="EMBL" id="JBJQND010000010">
    <property type="protein sequence ID" value="KAL3863864.1"/>
    <property type="molecule type" value="Genomic_DNA"/>
</dbReference>
<comment type="caution">
    <text evidence="2">The sequence shown here is derived from an EMBL/GenBank/DDBJ whole genome shotgun (WGS) entry which is preliminary data.</text>
</comment>
<evidence type="ECO:0000313" key="2">
    <source>
        <dbReference type="EMBL" id="KAL3863864.1"/>
    </source>
</evidence>
<organism evidence="2 3">
    <name type="scientific">Sinanodonta woodiana</name>
    <name type="common">Chinese pond mussel</name>
    <name type="synonym">Anodonta woodiana</name>
    <dbReference type="NCBI Taxonomy" id="1069815"/>
    <lineage>
        <taxon>Eukaryota</taxon>
        <taxon>Metazoa</taxon>
        <taxon>Spiralia</taxon>
        <taxon>Lophotrochozoa</taxon>
        <taxon>Mollusca</taxon>
        <taxon>Bivalvia</taxon>
        <taxon>Autobranchia</taxon>
        <taxon>Heteroconchia</taxon>
        <taxon>Palaeoheterodonta</taxon>
        <taxon>Unionida</taxon>
        <taxon>Unionoidea</taxon>
        <taxon>Unionidae</taxon>
        <taxon>Unioninae</taxon>
        <taxon>Sinanodonta</taxon>
    </lineage>
</organism>
<dbReference type="Gene3D" id="3.40.50.1110">
    <property type="entry name" value="SGNH hydrolase"/>
    <property type="match status" value="1"/>
</dbReference>
<proteinExistence type="inferred from homology"/>
<evidence type="ECO:0000313" key="3">
    <source>
        <dbReference type="Proteomes" id="UP001634394"/>
    </source>
</evidence>
<gene>
    <name evidence="2" type="ORF">ACJMK2_005591</name>
</gene>
<keyword evidence="3" id="KW-1185">Reference proteome</keyword>
<evidence type="ECO:0000256" key="1">
    <source>
        <dbReference type="ARBA" id="ARBA00037957"/>
    </source>
</evidence>
<dbReference type="AlphaFoldDB" id="A0ABD3VQJ9"/>
<evidence type="ECO:0008006" key="4">
    <source>
        <dbReference type="Google" id="ProtNLM"/>
    </source>
</evidence>
<dbReference type="Proteomes" id="UP001634394">
    <property type="component" value="Unassembled WGS sequence"/>
</dbReference>
<accession>A0ABD3VQJ9</accession>
<dbReference type="PANTHER" id="PTHR14469">
    <property type="entry name" value="SARCOMA ANTIGEN NY-SAR-23"/>
    <property type="match status" value="1"/>
</dbReference>
<dbReference type="SUPFAM" id="SSF52266">
    <property type="entry name" value="SGNH hydrolase"/>
    <property type="match status" value="1"/>
</dbReference>